<evidence type="ECO:0000313" key="3">
    <source>
        <dbReference type="Proteomes" id="UP001556367"/>
    </source>
</evidence>
<sequence>MLQESITYPPSDGYPFYILAKRYWLPAFEANASDPEALTLILLHSTSFHKEAWEPSLEDLFQLASRQKTVKIREAWTLDCPNHGDAAQLNDEVFKNDVEHRQNFTCEKYARAAYRFLSAGPQQGAKVDFTSRNLVGIGHSLGGVAMTVLQGIEPRLPFSSIVLVEPMLSPEGRDVLTELRLYLLKGAYERRDVWPDRKAAKEALLGRSRTVKWDRRVVDLYVKHAIRPHPGSYRTPDEAYNGVTLSCTREEEAGMYLDVEAPTKPIPDLDRACERIPVHLILGGKTELPKSAQKATMAGRRFASIKHMPEAGHLIPQEAPKDLAHVILDAFKVNAGSRSKL</sequence>
<dbReference type="InterPro" id="IPR000073">
    <property type="entry name" value="AB_hydrolase_1"/>
</dbReference>
<evidence type="ECO:0000259" key="1">
    <source>
        <dbReference type="Pfam" id="PF12697"/>
    </source>
</evidence>
<dbReference type="Pfam" id="PF12697">
    <property type="entry name" value="Abhydrolase_6"/>
    <property type="match status" value="1"/>
</dbReference>
<dbReference type="InterPro" id="IPR029058">
    <property type="entry name" value="AB_hydrolase_fold"/>
</dbReference>
<proteinExistence type="predicted"/>
<keyword evidence="3" id="KW-1185">Reference proteome</keyword>
<dbReference type="Gene3D" id="3.40.50.1820">
    <property type="entry name" value="alpha/beta hydrolase"/>
    <property type="match status" value="1"/>
</dbReference>
<reference evidence="3" key="1">
    <citation type="submission" date="2024-06" db="EMBL/GenBank/DDBJ databases">
        <title>Multi-omics analyses provide insights into the biosynthesis of the anticancer antibiotic pleurotin in Hohenbuehelia grisea.</title>
        <authorList>
            <person name="Weaver J.A."/>
            <person name="Alberti F."/>
        </authorList>
    </citation>
    <scope>NUCLEOTIDE SEQUENCE [LARGE SCALE GENOMIC DNA]</scope>
    <source>
        <strain evidence="3">T-177</strain>
    </source>
</reference>
<dbReference type="EMBL" id="JASNQZ010000012">
    <property type="protein sequence ID" value="KAL0948892.1"/>
    <property type="molecule type" value="Genomic_DNA"/>
</dbReference>
<gene>
    <name evidence="2" type="ORF">HGRIS_009008</name>
</gene>
<comment type="caution">
    <text evidence="2">The sequence shown here is derived from an EMBL/GenBank/DDBJ whole genome shotgun (WGS) entry which is preliminary data.</text>
</comment>
<organism evidence="2 3">
    <name type="scientific">Hohenbuehelia grisea</name>
    <dbReference type="NCBI Taxonomy" id="104357"/>
    <lineage>
        <taxon>Eukaryota</taxon>
        <taxon>Fungi</taxon>
        <taxon>Dikarya</taxon>
        <taxon>Basidiomycota</taxon>
        <taxon>Agaricomycotina</taxon>
        <taxon>Agaricomycetes</taxon>
        <taxon>Agaricomycetidae</taxon>
        <taxon>Agaricales</taxon>
        <taxon>Pleurotineae</taxon>
        <taxon>Pleurotaceae</taxon>
        <taxon>Hohenbuehelia</taxon>
    </lineage>
</organism>
<accession>A0ABR3IZT9</accession>
<dbReference type="Proteomes" id="UP001556367">
    <property type="component" value="Unassembled WGS sequence"/>
</dbReference>
<evidence type="ECO:0000313" key="2">
    <source>
        <dbReference type="EMBL" id="KAL0948892.1"/>
    </source>
</evidence>
<feature type="domain" description="AB hydrolase-1" evidence="1">
    <location>
        <begin position="40"/>
        <end position="325"/>
    </location>
</feature>
<name>A0ABR3IZT9_9AGAR</name>
<protein>
    <recommendedName>
        <fullName evidence="1">AB hydrolase-1 domain-containing protein</fullName>
    </recommendedName>
</protein>
<dbReference type="SUPFAM" id="SSF53474">
    <property type="entry name" value="alpha/beta-Hydrolases"/>
    <property type="match status" value="1"/>
</dbReference>